<dbReference type="Proteomes" id="UP000295530">
    <property type="component" value="Unassembled WGS sequence"/>
</dbReference>
<keyword evidence="4" id="KW-1185">Reference proteome</keyword>
<dbReference type="InterPro" id="IPR032816">
    <property type="entry name" value="VTT_dom"/>
</dbReference>
<proteinExistence type="predicted"/>
<reference evidence="3 4" key="1">
    <citation type="submission" date="2019-03" db="EMBL/GenBank/DDBJ databases">
        <title>Genomic analyses of the natural microbiome of Caenorhabditis elegans.</title>
        <authorList>
            <person name="Samuel B."/>
        </authorList>
    </citation>
    <scope>NUCLEOTIDE SEQUENCE [LARGE SCALE GENOMIC DNA]</scope>
    <source>
        <strain evidence="3 4">BIGb0156</strain>
    </source>
</reference>
<dbReference type="PANTHER" id="PTHR42709">
    <property type="entry name" value="ALKALINE PHOSPHATASE LIKE PROTEIN"/>
    <property type="match status" value="1"/>
</dbReference>
<evidence type="ECO:0000256" key="1">
    <source>
        <dbReference type="SAM" id="Phobius"/>
    </source>
</evidence>
<keyword evidence="1" id="KW-0472">Membrane</keyword>
<evidence type="ECO:0000313" key="4">
    <source>
        <dbReference type="Proteomes" id="UP000295530"/>
    </source>
</evidence>
<sequence>MLKGFGIEGDNKTRMDINNLISHYGYAALVIGALAEGETVTLLGGVAAHQGLLRFWLVVASVALGGMIGDQVLYLLGRHFGGRLIKRFSRHQKKIQKAQRLIQNRPWLFVIGSRFMYGFRIIGPVLIGASRLPPKIFLPLNIVGALMWAVLFTTLGYLGGEVIGPWLHHLDQHIKHWTWLIIVAIAVIAVRLWFSYRDRKDAESDDKE</sequence>
<keyword evidence="1" id="KW-0812">Transmembrane</keyword>
<feature type="transmembrane region" description="Helical" evidence="1">
    <location>
        <begin position="55"/>
        <end position="76"/>
    </location>
</feature>
<keyword evidence="1" id="KW-1133">Transmembrane helix</keyword>
<feature type="transmembrane region" description="Helical" evidence="1">
    <location>
        <begin position="24"/>
        <end position="48"/>
    </location>
</feature>
<dbReference type="AlphaFoldDB" id="A0A4R6EMT7"/>
<feature type="transmembrane region" description="Helical" evidence="1">
    <location>
        <begin position="136"/>
        <end position="157"/>
    </location>
</feature>
<evidence type="ECO:0000259" key="2">
    <source>
        <dbReference type="Pfam" id="PF09335"/>
    </source>
</evidence>
<gene>
    <name evidence="3" type="ORF">EC847_10257</name>
</gene>
<organism evidence="3 4">
    <name type="scientific">Scandinavium goeteborgense</name>
    <dbReference type="NCBI Taxonomy" id="1851514"/>
    <lineage>
        <taxon>Bacteria</taxon>
        <taxon>Pseudomonadati</taxon>
        <taxon>Pseudomonadota</taxon>
        <taxon>Gammaproteobacteria</taxon>
        <taxon>Enterobacterales</taxon>
        <taxon>Enterobacteriaceae</taxon>
        <taxon>Scandinavium</taxon>
    </lineage>
</organism>
<dbReference type="PANTHER" id="PTHR42709:SF2">
    <property type="entry name" value="INNER MEMBRANE PROTEIN YOHD"/>
    <property type="match status" value="1"/>
</dbReference>
<dbReference type="Pfam" id="PF09335">
    <property type="entry name" value="VTT_dom"/>
    <property type="match status" value="1"/>
</dbReference>
<dbReference type="EMBL" id="SNVX01000002">
    <property type="protein sequence ID" value="TDN60485.1"/>
    <property type="molecule type" value="Genomic_DNA"/>
</dbReference>
<feature type="transmembrane region" description="Helical" evidence="1">
    <location>
        <begin position="177"/>
        <end position="194"/>
    </location>
</feature>
<evidence type="ECO:0000313" key="3">
    <source>
        <dbReference type="EMBL" id="TDN60485.1"/>
    </source>
</evidence>
<dbReference type="InterPro" id="IPR051311">
    <property type="entry name" value="DedA_domain"/>
</dbReference>
<comment type="caution">
    <text evidence="3">The sequence shown here is derived from an EMBL/GenBank/DDBJ whole genome shotgun (WGS) entry which is preliminary data.</text>
</comment>
<accession>A0A4R6EMT7</accession>
<protein>
    <submittedName>
        <fullName evidence="3">Membrane protein DedA with SNARE-associated domain</fullName>
    </submittedName>
</protein>
<name>A0A4R6EMT7_SCAGO</name>
<dbReference type="GO" id="GO:0005886">
    <property type="term" value="C:plasma membrane"/>
    <property type="evidence" value="ECO:0007669"/>
    <property type="project" value="TreeGrafter"/>
</dbReference>
<feature type="domain" description="VTT" evidence="2">
    <location>
        <begin position="38"/>
        <end position="157"/>
    </location>
</feature>